<dbReference type="SUPFAM" id="SSF53098">
    <property type="entry name" value="Ribonuclease H-like"/>
    <property type="match status" value="1"/>
</dbReference>
<evidence type="ECO:0000259" key="1">
    <source>
        <dbReference type="Pfam" id="PF13456"/>
    </source>
</evidence>
<dbReference type="Proteomes" id="UP001472677">
    <property type="component" value="Unassembled WGS sequence"/>
</dbReference>
<dbReference type="InterPro" id="IPR002156">
    <property type="entry name" value="RNaseH_domain"/>
</dbReference>
<feature type="domain" description="RNase H type-1" evidence="1">
    <location>
        <begin position="183"/>
        <end position="243"/>
    </location>
</feature>
<gene>
    <name evidence="2" type="ORF">V6N12_066417</name>
</gene>
<evidence type="ECO:0000313" key="2">
    <source>
        <dbReference type="EMBL" id="KAK8521835.1"/>
    </source>
</evidence>
<reference evidence="2 3" key="1">
    <citation type="journal article" date="2024" name="G3 (Bethesda)">
        <title>Genome assembly of Hibiscus sabdariffa L. provides insights into metabolisms of medicinal natural products.</title>
        <authorList>
            <person name="Kim T."/>
        </authorList>
    </citation>
    <scope>NUCLEOTIDE SEQUENCE [LARGE SCALE GENOMIC DNA]</scope>
    <source>
        <strain evidence="2">TK-2024</strain>
        <tissue evidence="2">Old leaves</tissue>
    </source>
</reference>
<sequence>MASPTGQWDFSRMSVLLPESILKRISAIRPPHPLLAKSEKLLTNKERVRRHLTASSCCPICFAAEESVLHVLRDCVVAGNTWRRLVRPCKLVEFMALPFDEWLMRNLHGGGGFAIDVARWGVLFPTICWILWKRRCKQVMDPDSGVVSEPFLVGHQLAAAYAASAAVGAKVGGAQVPVKRWCFWCVELETDNMEVVEILNGTSAALPGNSLVDDLRELLARDWNVVFWHISREQNKVADALAALGCNGPIGVALYEHPPASINKIPVDDSCDMTTTCTGG</sequence>
<accession>A0ABR2CQ31</accession>
<dbReference type="InterPro" id="IPR036397">
    <property type="entry name" value="RNaseH_sf"/>
</dbReference>
<dbReference type="PANTHER" id="PTHR47723">
    <property type="entry name" value="OS05G0353850 PROTEIN"/>
    <property type="match status" value="1"/>
</dbReference>
<name>A0ABR2CQ31_9ROSI</name>
<proteinExistence type="predicted"/>
<dbReference type="InterPro" id="IPR053151">
    <property type="entry name" value="RNase_H-like"/>
</dbReference>
<protein>
    <recommendedName>
        <fullName evidence="1">RNase H type-1 domain-containing protein</fullName>
    </recommendedName>
</protein>
<dbReference type="Gene3D" id="3.30.420.10">
    <property type="entry name" value="Ribonuclease H-like superfamily/Ribonuclease H"/>
    <property type="match status" value="1"/>
</dbReference>
<evidence type="ECO:0000313" key="3">
    <source>
        <dbReference type="Proteomes" id="UP001472677"/>
    </source>
</evidence>
<dbReference type="InterPro" id="IPR012337">
    <property type="entry name" value="RNaseH-like_sf"/>
</dbReference>
<comment type="caution">
    <text evidence="2">The sequence shown here is derived from an EMBL/GenBank/DDBJ whole genome shotgun (WGS) entry which is preliminary data.</text>
</comment>
<dbReference type="CDD" id="cd06222">
    <property type="entry name" value="RNase_H_like"/>
    <property type="match status" value="1"/>
</dbReference>
<dbReference type="Pfam" id="PF13456">
    <property type="entry name" value="RVT_3"/>
    <property type="match status" value="1"/>
</dbReference>
<keyword evidence="3" id="KW-1185">Reference proteome</keyword>
<organism evidence="2 3">
    <name type="scientific">Hibiscus sabdariffa</name>
    <name type="common">roselle</name>
    <dbReference type="NCBI Taxonomy" id="183260"/>
    <lineage>
        <taxon>Eukaryota</taxon>
        <taxon>Viridiplantae</taxon>
        <taxon>Streptophyta</taxon>
        <taxon>Embryophyta</taxon>
        <taxon>Tracheophyta</taxon>
        <taxon>Spermatophyta</taxon>
        <taxon>Magnoliopsida</taxon>
        <taxon>eudicotyledons</taxon>
        <taxon>Gunneridae</taxon>
        <taxon>Pentapetalae</taxon>
        <taxon>rosids</taxon>
        <taxon>malvids</taxon>
        <taxon>Malvales</taxon>
        <taxon>Malvaceae</taxon>
        <taxon>Malvoideae</taxon>
        <taxon>Hibiscus</taxon>
    </lineage>
</organism>
<dbReference type="EMBL" id="JBBPBM010000046">
    <property type="protein sequence ID" value="KAK8521835.1"/>
    <property type="molecule type" value="Genomic_DNA"/>
</dbReference>
<dbReference type="InterPro" id="IPR044730">
    <property type="entry name" value="RNase_H-like_dom_plant"/>
</dbReference>
<dbReference type="PANTHER" id="PTHR47723:SF19">
    <property type="entry name" value="POLYNUCLEOTIDYL TRANSFERASE, RIBONUCLEASE H-LIKE SUPERFAMILY PROTEIN"/>
    <property type="match status" value="1"/>
</dbReference>